<feature type="domain" description="4'-phosphopantetheinyl transferase" evidence="8">
    <location>
        <begin position="4"/>
        <end position="97"/>
    </location>
</feature>
<dbReference type="GO" id="GO:0008897">
    <property type="term" value="F:holo-[acyl-carrier-protein] synthase activity"/>
    <property type="evidence" value="ECO:0007669"/>
    <property type="project" value="InterPro"/>
</dbReference>
<evidence type="ECO:0000256" key="7">
    <source>
        <dbReference type="ARBA" id="ARBA00023160"/>
    </source>
</evidence>
<sequence>MEKYSPRFENKVFTDTEIDYCQSQADPGKHFAARFAVKEAVSKSLGTGISPHVGFKDIEVVNQTSGKPIVRMIGRGKKLFEKLNLKSIHISISHDRHYAIAHAIAEQ</sequence>
<evidence type="ECO:0000256" key="6">
    <source>
        <dbReference type="ARBA" id="ARBA00023098"/>
    </source>
</evidence>
<keyword evidence="5" id="KW-0460">Magnesium</keyword>
<dbReference type="InterPro" id="IPR004568">
    <property type="entry name" value="Ppantetheine-prot_Trfase_dom"/>
</dbReference>
<keyword evidence="7" id="KW-0275">Fatty acid biosynthesis</keyword>
<dbReference type="NCBIfam" id="TIGR00516">
    <property type="entry name" value="acpS"/>
    <property type="match status" value="1"/>
</dbReference>
<proteinExistence type="predicted"/>
<evidence type="ECO:0000256" key="2">
    <source>
        <dbReference type="ARBA" id="ARBA00022679"/>
    </source>
</evidence>
<protein>
    <recommendedName>
        <fullName evidence="8">4'-phosphopantetheinyl transferase domain-containing protein</fullName>
    </recommendedName>
</protein>
<evidence type="ECO:0000259" key="8">
    <source>
        <dbReference type="Pfam" id="PF01648"/>
    </source>
</evidence>
<evidence type="ECO:0000256" key="5">
    <source>
        <dbReference type="ARBA" id="ARBA00022842"/>
    </source>
</evidence>
<dbReference type="GO" id="GO:0006633">
    <property type="term" value="P:fatty acid biosynthetic process"/>
    <property type="evidence" value="ECO:0007669"/>
    <property type="project" value="UniProtKB-KW"/>
</dbReference>
<gene>
    <name evidence="9" type="ORF">METZ01_LOCUS452753</name>
</gene>
<evidence type="ECO:0000256" key="4">
    <source>
        <dbReference type="ARBA" id="ARBA00022832"/>
    </source>
</evidence>
<dbReference type="Gene3D" id="3.90.470.20">
    <property type="entry name" value="4'-phosphopantetheinyl transferase domain"/>
    <property type="match status" value="1"/>
</dbReference>
<accession>A0A382ZX61</accession>
<evidence type="ECO:0000313" key="9">
    <source>
        <dbReference type="EMBL" id="SVD99899.1"/>
    </source>
</evidence>
<dbReference type="EMBL" id="UINC01187264">
    <property type="protein sequence ID" value="SVD99899.1"/>
    <property type="molecule type" value="Genomic_DNA"/>
</dbReference>
<dbReference type="AlphaFoldDB" id="A0A382ZX61"/>
<dbReference type="Pfam" id="PF01648">
    <property type="entry name" value="ACPS"/>
    <property type="match status" value="1"/>
</dbReference>
<dbReference type="NCBIfam" id="TIGR00556">
    <property type="entry name" value="pantethn_trn"/>
    <property type="match status" value="1"/>
</dbReference>
<keyword evidence="3" id="KW-0479">Metal-binding</keyword>
<dbReference type="InterPro" id="IPR037143">
    <property type="entry name" value="4-PPantetheinyl_Trfase_dom_sf"/>
</dbReference>
<keyword evidence="1" id="KW-0444">Lipid biosynthesis</keyword>
<keyword evidence="4" id="KW-0276">Fatty acid metabolism</keyword>
<reference evidence="9" key="1">
    <citation type="submission" date="2018-05" db="EMBL/GenBank/DDBJ databases">
        <authorList>
            <person name="Lanie J.A."/>
            <person name="Ng W.-L."/>
            <person name="Kazmierczak K.M."/>
            <person name="Andrzejewski T.M."/>
            <person name="Davidsen T.M."/>
            <person name="Wayne K.J."/>
            <person name="Tettelin H."/>
            <person name="Glass J.I."/>
            <person name="Rusch D."/>
            <person name="Podicherti R."/>
            <person name="Tsui H.-C.T."/>
            <person name="Winkler M.E."/>
        </authorList>
    </citation>
    <scope>NUCLEOTIDE SEQUENCE</scope>
</reference>
<keyword evidence="6" id="KW-0443">Lipid metabolism</keyword>
<evidence type="ECO:0000256" key="3">
    <source>
        <dbReference type="ARBA" id="ARBA00022723"/>
    </source>
</evidence>
<evidence type="ECO:0000256" key="1">
    <source>
        <dbReference type="ARBA" id="ARBA00022516"/>
    </source>
</evidence>
<dbReference type="InterPro" id="IPR008278">
    <property type="entry name" value="4-PPantetheinyl_Trfase_dom"/>
</dbReference>
<organism evidence="9">
    <name type="scientific">marine metagenome</name>
    <dbReference type="NCBI Taxonomy" id="408172"/>
    <lineage>
        <taxon>unclassified sequences</taxon>
        <taxon>metagenomes</taxon>
        <taxon>ecological metagenomes</taxon>
    </lineage>
</organism>
<dbReference type="SUPFAM" id="SSF56214">
    <property type="entry name" value="4'-phosphopantetheinyl transferase"/>
    <property type="match status" value="1"/>
</dbReference>
<dbReference type="InterPro" id="IPR002582">
    <property type="entry name" value="ACPS"/>
</dbReference>
<dbReference type="GO" id="GO:0000287">
    <property type="term" value="F:magnesium ion binding"/>
    <property type="evidence" value="ECO:0007669"/>
    <property type="project" value="InterPro"/>
</dbReference>
<name>A0A382ZX61_9ZZZZ</name>
<keyword evidence="2" id="KW-0808">Transferase</keyword>